<protein>
    <submittedName>
        <fullName evidence="3">Uncharacterized protein</fullName>
    </submittedName>
</protein>
<dbReference type="PANTHER" id="PTHR31862:SF1">
    <property type="entry name" value="UPF0261 DOMAIN PROTEIN (AFU_ORTHOLOGUE AFUA_1G10120)"/>
    <property type="match status" value="1"/>
</dbReference>
<dbReference type="Pfam" id="PF23189">
    <property type="entry name" value="UPF0261_C"/>
    <property type="match status" value="1"/>
</dbReference>
<feature type="domain" description="UPF0261" evidence="1">
    <location>
        <begin position="5"/>
        <end position="180"/>
    </location>
</feature>
<dbReference type="Proteomes" id="UP000237947">
    <property type="component" value="Chromosome"/>
</dbReference>
<dbReference type="PANTHER" id="PTHR31862">
    <property type="entry name" value="UPF0261 DOMAIN PROTEIN (AFU_ORTHOLOGUE AFUA_1G10120)"/>
    <property type="match status" value="1"/>
</dbReference>
<proteinExistence type="predicted"/>
<organism evidence="3 4">
    <name type="scientific">Fastidiosipila sanguinis</name>
    <dbReference type="NCBI Taxonomy" id="236753"/>
    <lineage>
        <taxon>Bacteria</taxon>
        <taxon>Bacillati</taxon>
        <taxon>Bacillota</taxon>
        <taxon>Clostridia</taxon>
        <taxon>Eubacteriales</taxon>
        <taxon>Oscillospiraceae</taxon>
        <taxon>Fastidiosipila</taxon>
    </lineage>
</organism>
<dbReference type="InterPro" id="IPR008322">
    <property type="entry name" value="UPF0261"/>
</dbReference>
<dbReference type="Gene3D" id="3.40.50.12030">
    <property type="entry name" value="Uncharacterised protein family UPF0261, NC domain"/>
    <property type="match status" value="1"/>
</dbReference>
<dbReference type="InterPro" id="IPR051353">
    <property type="entry name" value="Tobamovirus_resist_UPF0261"/>
</dbReference>
<dbReference type="Gene3D" id="3.40.50.12020">
    <property type="entry name" value="Uncharacterised protein family UPF0261, NN domain"/>
    <property type="match status" value="1"/>
</dbReference>
<accession>A0A2S0KPD1</accession>
<dbReference type="Pfam" id="PF06792">
    <property type="entry name" value="UPF0261"/>
    <property type="match status" value="1"/>
</dbReference>
<evidence type="ECO:0000313" key="3">
    <source>
        <dbReference type="EMBL" id="AVM42883.1"/>
    </source>
</evidence>
<sequence length="406" mass="43864">MSRKKTIAVVGTFDTKGKELSYIKDVIESLGADTLCIDTGIFETDFDIDITCGELAREVDADIHKLRERNDRGENVDTQCRALEKLLPRLYAEDKIDAAISAGGSGGTSIVAPAFRALPIGVPKIIVSTMAASSTGHTYIGESDLILIPSIVDVAGLNSISTQIYDNAAKAIVGMASLEHENTHENKPLIAATMFGNTTPAVNYAREYMEEQGYEVLVFHATGSGGKTMEHLIDQGFFDGVLDITTTEWNDELFGGVLAAGPNRLESAGKLGVPQIVSVGAIDEINFGHIDTLPEAMKSRNIYKHNPMVTLVRTTPEENKAAGEEIAEKLNMSNGPTVLIYPLKGNGYLSEEGMPFYDAEADAALLQALRDNLDPEKVTLIELDTHINTKEFGEACAKKLLELLGK</sequence>
<dbReference type="OrthoDB" id="9776369at2"/>
<dbReference type="RefSeq" id="WP_106012832.1">
    <property type="nucleotide sequence ID" value="NZ_CP027226.1"/>
</dbReference>
<dbReference type="InterPro" id="IPR044122">
    <property type="entry name" value="UPF0261_N"/>
</dbReference>
<dbReference type="AlphaFoldDB" id="A0A2S0KPD1"/>
<keyword evidence="4" id="KW-1185">Reference proteome</keyword>
<name>A0A2S0KPD1_9FIRM</name>
<gene>
    <name evidence="3" type="ORF">C5Q98_06525</name>
</gene>
<reference evidence="4" key="1">
    <citation type="submission" date="2018-02" db="EMBL/GenBank/DDBJ databases">
        <authorList>
            <person name="Holder M.E."/>
            <person name="Ajami N.J."/>
            <person name="Petrosino J.F."/>
        </authorList>
    </citation>
    <scope>NUCLEOTIDE SEQUENCE [LARGE SCALE GENOMIC DNA]</scope>
    <source>
        <strain evidence="4">CCUG 47711</strain>
    </source>
</reference>
<dbReference type="KEGG" id="fsa:C5Q98_06525"/>
<dbReference type="NCBIfam" id="NF002674">
    <property type="entry name" value="PRK02399.1-2"/>
    <property type="match status" value="1"/>
</dbReference>
<evidence type="ECO:0000259" key="1">
    <source>
        <dbReference type="Pfam" id="PF06792"/>
    </source>
</evidence>
<evidence type="ECO:0000259" key="2">
    <source>
        <dbReference type="Pfam" id="PF23189"/>
    </source>
</evidence>
<dbReference type="EMBL" id="CP027226">
    <property type="protein sequence ID" value="AVM42883.1"/>
    <property type="molecule type" value="Genomic_DNA"/>
</dbReference>
<dbReference type="InterPro" id="IPR056778">
    <property type="entry name" value="UPF0261_C"/>
</dbReference>
<feature type="domain" description="UPF0261" evidence="2">
    <location>
        <begin position="187"/>
        <end position="403"/>
    </location>
</feature>
<dbReference type="PIRSF" id="PIRSF033271">
    <property type="entry name" value="UCP033271"/>
    <property type="match status" value="1"/>
</dbReference>
<dbReference type="CDD" id="cd15488">
    <property type="entry name" value="Tm-1-like"/>
    <property type="match status" value="1"/>
</dbReference>
<evidence type="ECO:0000313" key="4">
    <source>
        <dbReference type="Proteomes" id="UP000237947"/>
    </source>
</evidence>